<keyword evidence="1" id="KW-0472">Membrane</keyword>
<reference evidence="3" key="1">
    <citation type="journal article" date="2019" name="Int. J. Syst. Evol. Microbiol.">
        <title>The Global Catalogue of Microorganisms (GCM) 10K type strain sequencing project: providing services to taxonomists for standard genome sequencing and annotation.</title>
        <authorList>
            <consortium name="The Broad Institute Genomics Platform"/>
            <consortium name="The Broad Institute Genome Sequencing Center for Infectious Disease"/>
            <person name="Wu L."/>
            <person name="Ma J."/>
        </authorList>
    </citation>
    <scope>NUCLEOTIDE SEQUENCE [LARGE SCALE GENOMIC DNA]</scope>
    <source>
        <strain evidence="3">JCM 17326</strain>
    </source>
</reference>
<organism evidence="2 3">
    <name type="scientific">Nonomuraea rosea</name>
    <dbReference type="NCBI Taxonomy" id="638574"/>
    <lineage>
        <taxon>Bacteria</taxon>
        <taxon>Bacillati</taxon>
        <taxon>Actinomycetota</taxon>
        <taxon>Actinomycetes</taxon>
        <taxon>Streptosporangiales</taxon>
        <taxon>Streptosporangiaceae</taxon>
        <taxon>Nonomuraea</taxon>
    </lineage>
</organism>
<dbReference type="EMBL" id="BAABDQ010000005">
    <property type="protein sequence ID" value="GAA3548674.1"/>
    <property type="molecule type" value="Genomic_DNA"/>
</dbReference>
<feature type="transmembrane region" description="Helical" evidence="1">
    <location>
        <begin position="46"/>
        <end position="64"/>
    </location>
</feature>
<comment type="caution">
    <text evidence="2">The sequence shown here is derived from an EMBL/GenBank/DDBJ whole genome shotgun (WGS) entry which is preliminary data.</text>
</comment>
<evidence type="ECO:0000313" key="2">
    <source>
        <dbReference type="EMBL" id="GAA3548674.1"/>
    </source>
</evidence>
<dbReference type="RefSeq" id="WP_345562280.1">
    <property type="nucleotide sequence ID" value="NZ_BAABDQ010000005.1"/>
</dbReference>
<keyword evidence="3" id="KW-1185">Reference proteome</keyword>
<accession>A0ABP6WCL4</accession>
<dbReference type="Proteomes" id="UP001500630">
    <property type="component" value="Unassembled WGS sequence"/>
</dbReference>
<proteinExistence type="predicted"/>
<keyword evidence="1" id="KW-0812">Transmembrane</keyword>
<name>A0ABP6WCL4_9ACTN</name>
<evidence type="ECO:0000313" key="3">
    <source>
        <dbReference type="Proteomes" id="UP001500630"/>
    </source>
</evidence>
<feature type="transmembrane region" description="Helical" evidence="1">
    <location>
        <begin position="12"/>
        <end position="34"/>
    </location>
</feature>
<sequence length="69" mass="7326">MSEDLPRESAWPAVRLVILVIAGVIVGNVAVTLLTNRDPALGLDELLAFGGGAALGLLAEFAVFRRPRR</sequence>
<protein>
    <submittedName>
        <fullName evidence="2">Uncharacterized protein</fullName>
    </submittedName>
</protein>
<gene>
    <name evidence="2" type="ORF">GCM10022419_031190</name>
</gene>
<keyword evidence="1" id="KW-1133">Transmembrane helix</keyword>
<evidence type="ECO:0000256" key="1">
    <source>
        <dbReference type="SAM" id="Phobius"/>
    </source>
</evidence>